<evidence type="ECO:0000313" key="1">
    <source>
        <dbReference type="EMBL" id="CAI2197419.1"/>
    </source>
</evidence>
<proteinExistence type="predicted"/>
<organism evidence="1 2">
    <name type="scientific">Funneliformis geosporum</name>
    <dbReference type="NCBI Taxonomy" id="1117311"/>
    <lineage>
        <taxon>Eukaryota</taxon>
        <taxon>Fungi</taxon>
        <taxon>Fungi incertae sedis</taxon>
        <taxon>Mucoromycota</taxon>
        <taxon>Glomeromycotina</taxon>
        <taxon>Glomeromycetes</taxon>
        <taxon>Glomerales</taxon>
        <taxon>Glomeraceae</taxon>
        <taxon>Funneliformis</taxon>
    </lineage>
</organism>
<dbReference type="EMBL" id="CAMKVN010016265">
    <property type="protein sequence ID" value="CAI2197419.1"/>
    <property type="molecule type" value="Genomic_DNA"/>
</dbReference>
<accession>A0A9W4T8L8</accession>
<evidence type="ECO:0000313" key="2">
    <source>
        <dbReference type="Proteomes" id="UP001153678"/>
    </source>
</evidence>
<dbReference type="Proteomes" id="UP001153678">
    <property type="component" value="Unassembled WGS sequence"/>
</dbReference>
<keyword evidence="2" id="KW-1185">Reference proteome</keyword>
<feature type="non-terminal residue" evidence="1">
    <location>
        <position position="1"/>
    </location>
</feature>
<sequence length="72" mass="8215">KPVKDMILSSLLQNIQEKCEKFVASFIKSDINILSQKLSYNKECTYVTNIIISAIWATLKGLPLERSFYVST</sequence>
<dbReference type="AlphaFoldDB" id="A0A9W4T8L8"/>
<feature type="non-terminal residue" evidence="1">
    <location>
        <position position="72"/>
    </location>
</feature>
<protein>
    <submittedName>
        <fullName evidence="1">817_t:CDS:1</fullName>
    </submittedName>
</protein>
<dbReference type="OrthoDB" id="2389889at2759"/>
<name>A0A9W4T8L8_9GLOM</name>
<comment type="caution">
    <text evidence="1">The sequence shown here is derived from an EMBL/GenBank/DDBJ whole genome shotgun (WGS) entry which is preliminary data.</text>
</comment>
<reference evidence="1" key="1">
    <citation type="submission" date="2022-08" db="EMBL/GenBank/DDBJ databases">
        <authorList>
            <person name="Kallberg Y."/>
            <person name="Tangrot J."/>
            <person name="Rosling A."/>
        </authorList>
    </citation>
    <scope>NUCLEOTIDE SEQUENCE</scope>
    <source>
        <strain evidence="1">Wild A</strain>
    </source>
</reference>
<gene>
    <name evidence="1" type="ORF">FWILDA_LOCUS18068</name>
</gene>